<evidence type="ECO:0000313" key="3">
    <source>
        <dbReference type="Proteomes" id="UP000180043"/>
    </source>
</evidence>
<dbReference type="InterPro" id="IPR003779">
    <property type="entry name" value="CMD-like"/>
</dbReference>
<organism evidence="2 3">
    <name type="scientific">Mycobacteroides chelonae</name>
    <name type="common">Mycobacterium chelonae</name>
    <dbReference type="NCBI Taxonomy" id="1774"/>
    <lineage>
        <taxon>Bacteria</taxon>
        <taxon>Bacillati</taxon>
        <taxon>Actinomycetota</taxon>
        <taxon>Actinomycetes</taxon>
        <taxon>Mycobacteriales</taxon>
        <taxon>Mycobacteriaceae</taxon>
        <taxon>Mycobacteroides</taxon>
    </lineage>
</organism>
<proteinExistence type="predicted"/>
<dbReference type="GO" id="GO:0051920">
    <property type="term" value="F:peroxiredoxin activity"/>
    <property type="evidence" value="ECO:0007669"/>
    <property type="project" value="InterPro"/>
</dbReference>
<reference evidence="2 3" key="1">
    <citation type="submission" date="2016-10" db="EMBL/GenBank/DDBJ databases">
        <title>Evaluation of Human, Veterinary and Environmental Mycobacterium chelonae Isolates by Core Genome Phylogenomic Analysis, Targeted Gene Comparison, and Anti-microbial Susceptibility Patterns: A Tale of Mistaken Identities.</title>
        <authorList>
            <person name="Fogelson S.B."/>
            <person name="Camus A.C."/>
            <person name="Lorenz W."/>
            <person name="Vasireddy R."/>
            <person name="Vasireddy S."/>
            <person name="Smith T."/>
            <person name="Brown-Elliott B.A."/>
            <person name="Wallace R.J.Jr."/>
            <person name="Hasan N.A."/>
            <person name="Reischl U."/>
            <person name="Sanchez S."/>
        </authorList>
    </citation>
    <scope>NUCLEOTIDE SEQUENCE [LARGE SCALE GENOMIC DNA]</scope>
    <source>
        <strain evidence="2 3">15515</strain>
    </source>
</reference>
<dbReference type="AlphaFoldDB" id="A0A1S1LRX2"/>
<evidence type="ECO:0000259" key="1">
    <source>
        <dbReference type="Pfam" id="PF02627"/>
    </source>
</evidence>
<sequence length="189" mass="20132">MSVVLPTVADLSPAQREAFELFPANLTRGLVMTKNSAKPYLTLGLSFRDGGLSPETRELVILRVGAVTRAQYEIHHHAPEAQRVGVPTGVIDAVVSGADSFGDERLAALIGFVDELLAGIAGPPANTDAVQKFYSDNEIAEIVLLTGHYVMTALFLKTLGITADGEDATQDILTTATNTLRAEEGQELI</sequence>
<dbReference type="EMBL" id="MLIQ01000011">
    <property type="protein sequence ID" value="OHU59578.1"/>
    <property type="molecule type" value="Genomic_DNA"/>
</dbReference>
<dbReference type="Gene3D" id="1.20.1290.10">
    <property type="entry name" value="AhpD-like"/>
    <property type="match status" value="1"/>
</dbReference>
<protein>
    <submittedName>
        <fullName evidence="2">Carboxymuconolactone decarboxylase</fullName>
    </submittedName>
</protein>
<dbReference type="PANTHER" id="PTHR34846">
    <property type="entry name" value="4-CARBOXYMUCONOLACTONE DECARBOXYLASE FAMILY PROTEIN (AFU_ORTHOLOGUE AFUA_6G11590)"/>
    <property type="match status" value="1"/>
</dbReference>
<name>A0A1S1LRX2_MYCCH</name>
<dbReference type="Pfam" id="PF02627">
    <property type="entry name" value="CMD"/>
    <property type="match status" value="1"/>
</dbReference>
<gene>
    <name evidence="2" type="ORF">BKG82_03130</name>
</gene>
<feature type="domain" description="Carboxymuconolactone decarboxylase-like" evidence="1">
    <location>
        <begin position="47"/>
        <end position="111"/>
    </location>
</feature>
<comment type="caution">
    <text evidence="2">The sequence shown here is derived from an EMBL/GenBank/DDBJ whole genome shotgun (WGS) entry which is preliminary data.</text>
</comment>
<accession>A0A1S1LRX2</accession>
<evidence type="ECO:0000313" key="2">
    <source>
        <dbReference type="EMBL" id="OHU59578.1"/>
    </source>
</evidence>
<dbReference type="PANTHER" id="PTHR34846:SF5">
    <property type="entry name" value="CARBOXYMUCONOLACTONE DECARBOXYLASE-LIKE DOMAIN-CONTAINING PROTEIN"/>
    <property type="match status" value="1"/>
</dbReference>
<dbReference type="SUPFAM" id="SSF69118">
    <property type="entry name" value="AhpD-like"/>
    <property type="match status" value="1"/>
</dbReference>
<dbReference type="InterPro" id="IPR029032">
    <property type="entry name" value="AhpD-like"/>
</dbReference>
<dbReference type="Proteomes" id="UP000180043">
    <property type="component" value="Unassembled WGS sequence"/>
</dbReference>
<dbReference type="RefSeq" id="WP_057964678.1">
    <property type="nucleotide sequence ID" value="NZ_MAES01000011.1"/>
</dbReference>